<keyword evidence="2" id="KW-1133">Transmembrane helix</keyword>
<gene>
    <name evidence="3" type="primary">ZAN2</name>
    <name evidence="3" type="ORF">BN7_1635</name>
</gene>
<accession>K0KLT9</accession>
<reference evidence="3 4" key="1">
    <citation type="journal article" date="2012" name="Eukaryot. Cell">
        <title>Draft genome sequence of Wickerhamomyces ciferrii NRRL Y-1031 F-60-10.</title>
        <authorList>
            <person name="Schneider J."/>
            <person name="Andrea H."/>
            <person name="Blom J."/>
            <person name="Jaenicke S."/>
            <person name="Ruckert C."/>
            <person name="Schorsch C."/>
            <person name="Szczepanowski R."/>
            <person name="Farwick M."/>
            <person name="Goesmann A."/>
            <person name="Puhler A."/>
            <person name="Schaffer S."/>
            <person name="Tauch A."/>
            <person name="Kohler T."/>
            <person name="Brinkrolf K."/>
        </authorList>
    </citation>
    <scope>NUCLEOTIDE SEQUENCE [LARGE SCALE GENOMIC DNA]</scope>
    <source>
        <strain evidence="4">ATCC 14091 / BCRC 22168 / CBS 111 / JCM 3599 / NBRC 0793 / NRRL Y-1031 F-60-10</strain>
    </source>
</reference>
<evidence type="ECO:0000313" key="3">
    <source>
        <dbReference type="EMBL" id="CCH42093.1"/>
    </source>
</evidence>
<evidence type="ECO:0000313" key="4">
    <source>
        <dbReference type="Proteomes" id="UP000009328"/>
    </source>
</evidence>
<dbReference type="STRING" id="1206466.K0KLT9"/>
<feature type="compositionally biased region" description="Low complexity" evidence="1">
    <location>
        <begin position="228"/>
        <end position="283"/>
    </location>
</feature>
<feature type="compositionally biased region" description="Acidic residues" evidence="1">
    <location>
        <begin position="202"/>
        <end position="227"/>
    </location>
</feature>
<keyword evidence="2" id="KW-0812">Transmembrane</keyword>
<keyword evidence="2" id="KW-0472">Membrane</keyword>
<keyword evidence="4" id="KW-1185">Reference proteome</keyword>
<evidence type="ECO:0000256" key="1">
    <source>
        <dbReference type="SAM" id="MobiDB-lite"/>
    </source>
</evidence>
<protein>
    <submittedName>
        <fullName evidence="3">Zonadhesin</fullName>
    </submittedName>
</protein>
<dbReference type="EMBL" id="CAIF01000036">
    <property type="protein sequence ID" value="CCH42093.1"/>
    <property type="molecule type" value="Genomic_DNA"/>
</dbReference>
<organism evidence="3 4">
    <name type="scientific">Wickerhamomyces ciferrii (strain ATCC 14091 / BCRC 22168 / CBS 111 / JCM 3599 / NBRC 0793 / NRRL Y-1031 F-60-10)</name>
    <name type="common">Yeast</name>
    <name type="synonym">Pichia ciferrii</name>
    <dbReference type="NCBI Taxonomy" id="1206466"/>
    <lineage>
        <taxon>Eukaryota</taxon>
        <taxon>Fungi</taxon>
        <taxon>Dikarya</taxon>
        <taxon>Ascomycota</taxon>
        <taxon>Saccharomycotina</taxon>
        <taxon>Saccharomycetes</taxon>
        <taxon>Phaffomycetales</taxon>
        <taxon>Wickerhamomycetaceae</taxon>
        <taxon>Wickerhamomyces</taxon>
    </lineage>
</organism>
<comment type="caution">
    <text evidence="3">The sequence shown here is derived from an EMBL/GenBank/DDBJ whole genome shotgun (WGS) entry which is preliminary data.</text>
</comment>
<dbReference type="HOGENOM" id="CLU_702495_0_0_1"/>
<proteinExistence type="predicted"/>
<feature type="region of interest" description="Disordered" evidence="1">
    <location>
        <begin position="189"/>
        <end position="306"/>
    </location>
</feature>
<evidence type="ECO:0000256" key="2">
    <source>
        <dbReference type="SAM" id="Phobius"/>
    </source>
</evidence>
<feature type="transmembrane region" description="Helical" evidence="2">
    <location>
        <begin position="345"/>
        <end position="365"/>
    </location>
</feature>
<dbReference type="Proteomes" id="UP000009328">
    <property type="component" value="Unassembled WGS sequence"/>
</dbReference>
<sequence>MSRLRRTLTLSNYRVERKLAKFREIERSTPMLPVTCEIHYKNGAIGTCEFIYNQTKKRIESFKIGDYEPTGFFIYKFTLDRTGGLHTFNCYAVETMNDLEKTDYILYYMDPRVKQFLKDRTFVNYDHRIEFKPEFAPKSKDVTLVYNLPIAYLVKGYLQEQANEIEIYKQLKRSRTLRFSDEVSTRIITARGEESTTTPVEVEGDSIESSSESEESQEVESTSEEATETTPAPEASTEDAPTPDVAPVETPEVTPAPVPTETETPEVTSEITPETTPEATTEALPEDTPETPAPAPESSPITKDKTSEALAESFQLLGQALWKLLIVLGMFLSQNSTIFGIFFKFLLKLIILLLAYLLQCLYIGLNSNNSKVDELADDDDKKSTKQSTISFNF</sequence>
<name>K0KLT9_WICCF</name>
<dbReference type="InParanoid" id="K0KLT9"/>
<dbReference type="AlphaFoldDB" id="K0KLT9"/>